<name>A0A1H3TCD5_9ACTN</name>
<evidence type="ECO:0000313" key="4">
    <source>
        <dbReference type="EMBL" id="SDZ47770.1"/>
    </source>
</evidence>
<proteinExistence type="predicted"/>
<dbReference type="PANTHER" id="PTHR38589">
    <property type="entry name" value="BLR0621 PROTEIN"/>
    <property type="match status" value="1"/>
</dbReference>
<dbReference type="PROSITE" id="PS51257">
    <property type="entry name" value="PROKAR_LIPOPROTEIN"/>
    <property type="match status" value="1"/>
</dbReference>
<keyword evidence="5" id="KW-1185">Reference proteome</keyword>
<dbReference type="Pfam" id="PF03734">
    <property type="entry name" value="YkuD"/>
    <property type="match status" value="1"/>
</dbReference>
<evidence type="ECO:0000259" key="3">
    <source>
        <dbReference type="Pfam" id="PF03734"/>
    </source>
</evidence>
<feature type="signal peptide" evidence="2">
    <location>
        <begin position="1"/>
        <end position="21"/>
    </location>
</feature>
<dbReference type="Proteomes" id="UP000199632">
    <property type="component" value="Unassembled WGS sequence"/>
</dbReference>
<dbReference type="EMBL" id="FNQB01000003">
    <property type="protein sequence ID" value="SDZ47770.1"/>
    <property type="molecule type" value="Genomic_DNA"/>
</dbReference>
<dbReference type="GO" id="GO:0016740">
    <property type="term" value="F:transferase activity"/>
    <property type="evidence" value="ECO:0007669"/>
    <property type="project" value="InterPro"/>
</dbReference>
<dbReference type="STRING" id="137265.SAMN05421684_5495"/>
<accession>A0A1H3TCD5</accession>
<feature type="domain" description="L,D-TPase catalytic" evidence="3">
    <location>
        <begin position="124"/>
        <end position="265"/>
    </location>
</feature>
<dbReference type="OrthoDB" id="186490at2"/>
<evidence type="ECO:0000256" key="2">
    <source>
        <dbReference type="SAM" id="SignalP"/>
    </source>
</evidence>
<keyword evidence="2" id="KW-0732">Signal</keyword>
<feature type="compositionally biased region" description="Pro residues" evidence="1">
    <location>
        <begin position="54"/>
        <end position="70"/>
    </location>
</feature>
<dbReference type="RefSeq" id="WP_090798938.1">
    <property type="nucleotide sequence ID" value="NZ_BOND01000002.1"/>
</dbReference>
<dbReference type="InterPro" id="IPR005490">
    <property type="entry name" value="LD_TPept_cat_dom"/>
</dbReference>
<feature type="chain" id="PRO_5039427858" evidence="2">
    <location>
        <begin position="22"/>
        <end position="281"/>
    </location>
</feature>
<reference evidence="5" key="1">
    <citation type="submission" date="2016-10" db="EMBL/GenBank/DDBJ databases">
        <authorList>
            <person name="Varghese N."/>
            <person name="Submissions S."/>
        </authorList>
    </citation>
    <scope>NUCLEOTIDE SEQUENCE [LARGE SCALE GENOMIC DNA]</scope>
    <source>
        <strain evidence="5">DSM 44718</strain>
    </source>
</reference>
<feature type="region of interest" description="Disordered" evidence="1">
    <location>
        <begin position="48"/>
        <end position="86"/>
    </location>
</feature>
<evidence type="ECO:0000256" key="1">
    <source>
        <dbReference type="SAM" id="MobiDB-lite"/>
    </source>
</evidence>
<dbReference type="AlphaFoldDB" id="A0A1H3TCD5"/>
<gene>
    <name evidence="4" type="ORF">SAMN05421684_5495</name>
</gene>
<evidence type="ECO:0000313" key="5">
    <source>
        <dbReference type="Proteomes" id="UP000199632"/>
    </source>
</evidence>
<dbReference type="PANTHER" id="PTHR38589:SF1">
    <property type="entry name" value="BLR0621 PROTEIN"/>
    <property type="match status" value="1"/>
</dbReference>
<protein>
    <submittedName>
        <fullName evidence="4">L,D-peptidoglycan transpeptidase YkuD, ErfK/YbiS/YcfS/YnhG family</fullName>
    </submittedName>
</protein>
<organism evidence="4 5">
    <name type="scientific">Asanoa ishikariensis</name>
    <dbReference type="NCBI Taxonomy" id="137265"/>
    <lineage>
        <taxon>Bacteria</taxon>
        <taxon>Bacillati</taxon>
        <taxon>Actinomycetota</taxon>
        <taxon>Actinomycetes</taxon>
        <taxon>Micromonosporales</taxon>
        <taxon>Micromonosporaceae</taxon>
        <taxon>Asanoa</taxon>
    </lineage>
</organism>
<sequence length="281" mass="29772">MRALRRSALAVLTVLALSACGAVTGEQGAVEQAPGAADLVEARDQLARRADLPTPTPTARPTASRPPTPKPGGSKTTNDASRLRTLPAGTTQVIVVKANGFGTSTGTLQAFSKRGGNWTPAFDSMPARLGTKGFKDSKVEGDLTTPTGVYSFGGTIYGIAGNPGVRYGYHKLVANDWWNENPATDGYNSFFHGADPGGASEALWETNPQYRYFAVINYNIPVREANPPRGSGIFLHVSVPGRSTAGCVALVESDLVKVLRWLDPAAKPRIVMAPASELDRY</sequence>